<evidence type="ECO:0000256" key="6">
    <source>
        <dbReference type="ARBA" id="ARBA00022989"/>
    </source>
</evidence>
<feature type="transmembrane region" description="Helical" evidence="8">
    <location>
        <begin position="50"/>
        <end position="71"/>
    </location>
</feature>
<feature type="transmembrane region" description="Helical" evidence="8">
    <location>
        <begin position="213"/>
        <end position="233"/>
    </location>
</feature>
<dbReference type="EMBL" id="JAPWDV010000001">
    <property type="protein sequence ID" value="KAJ6221910.1"/>
    <property type="molecule type" value="Genomic_DNA"/>
</dbReference>
<comment type="similarity">
    <text evidence="2">Belongs to the nucleotide-sugar transporter family. SLC35B subfamily.</text>
</comment>
<dbReference type="PANTHER" id="PTHR10778:SF10">
    <property type="entry name" value="SOLUTE CARRIER FAMILY 35 MEMBER B1"/>
    <property type="match status" value="1"/>
</dbReference>
<name>A0A9Q0M9V5_BLOTA</name>
<evidence type="ECO:0000256" key="4">
    <source>
        <dbReference type="ARBA" id="ARBA00022692"/>
    </source>
</evidence>
<organism evidence="9 10">
    <name type="scientific">Blomia tropicalis</name>
    <name type="common">Mite</name>
    <dbReference type="NCBI Taxonomy" id="40697"/>
    <lineage>
        <taxon>Eukaryota</taxon>
        <taxon>Metazoa</taxon>
        <taxon>Ecdysozoa</taxon>
        <taxon>Arthropoda</taxon>
        <taxon>Chelicerata</taxon>
        <taxon>Arachnida</taxon>
        <taxon>Acari</taxon>
        <taxon>Acariformes</taxon>
        <taxon>Sarcoptiformes</taxon>
        <taxon>Astigmata</taxon>
        <taxon>Glycyphagoidea</taxon>
        <taxon>Echimyopodidae</taxon>
        <taxon>Blomia</taxon>
    </lineage>
</organism>
<comment type="caution">
    <text evidence="9">The sequence shown here is derived from an EMBL/GenBank/DDBJ whole genome shotgun (WGS) entry which is preliminary data.</text>
</comment>
<dbReference type="GO" id="GO:0005459">
    <property type="term" value="F:UDP-galactose transmembrane transporter activity"/>
    <property type="evidence" value="ECO:0007669"/>
    <property type="project" value="TreeGrafter"/>
</dbReference>
<accession>A0A9Q0M9V5</accession>
<dbReference type="GO" id="GO:0005460">
    <property type="term" value="F:UDP-glucose transmembrane transporter activity"/>
    <property type="evidence" value="ECO:0007669"/>
    <property type="project" value="TreeGrafter"/>
</dbReference>
<evidence type="ECO:0000256" key="1">
    <source>
        <dbReference type="ARBA" id="ARBA00004477"/>
    </source>
</evidence>
<gene>
    <name evidence="9" type="ORF">RDWZM_000455</name>
</gene>
<dbReference type="AlphaFoldDB" id="A0A9Q0M9V5"/>
<dbReference type="InterPro" id="IPR037185">
    <property type="entry name" value="EmrE-like"/>
</dbReference>
<keyword evidence="4 8" id="KW-0812">Transmembrane</keyword>
<evidence type="ECO:0000313" key="10">
    <source>
        <dbReference type="Proteomes" id="UP001142055"/>
    </source>
</evidence>
<keyword evidence="3" id="KW-0813">Transport</keyword>
<dbReference type="PANTHER" id="PTHR10778">
    <property type="entry name" value="SOLUTE CARRIER FAMILY 35 MEMBER B"/>
    <property type="match status" value="1"/>
</dbReference>
<evidence type="ECO:0000313" key="9">
    <source>
        <dbReference type="EMBL" id="KAJ6221910.1"/>
    </source>
</evidence>
<sequence length="327" mass="37289">MSNRINQFINKKFLIYAFGIFFCYSYYGILQEKITRAKYGIKREVFTYSMSLVFVQCIINTLFALVQIFVVNRKSEGQVHDTTTHFFYGFSALSYLTAMVSSNRALQHVSYPTQVIAKSCKPIPVMIIGVFYARKRYSILKYFFVFMIVLGVGIFMYNPNKTSGAPIQQSRTFIGELLLLLSLTCDGFTGAFQDRMKSEHGTKPGHMMLWMNAWSSLILFVALTITGELWQFIDFVNRFPFVISFILQFSAMSAIGQLFIFLTITSFGPLACSLITTTRKFFTVLFSVILFGNSLSNQQWLGSGLVFLGLSLDMFYGKQPPIKKPLL</sequence>
<evidence type="ECO:0000256" key="3">
    <source>
        <dbReference type="ARBA" id="ARBA00022448"/>
    </source>
</evidence>
<keyword evidence="5" id="KW-0256">Endoplasmic reticulum</keyword>
<feature type="transmembrane region" description="Helical" evidence="8">
    <location>
        <begin position="139"/>
        <end position="157"/>
    </location>
</feature>
<dbReference type="OMA" id="CGAIGQV"/>
<evidence type="ECO:0000256" key="5">
    <source>
        <dbReference type="ARBA" id="ARBA00022824"/>
    </source>
</evidence>
<evidence type="ECO:0008006" key="11">
    <source>
        <dbReference type="Google" id="ProtNLM"/>
    </source>
</evidence>
<feature type="transmembrane region" description="Helical" evidence="8">
    <location>
        <begin position="173"/>
        <end position="192"/>
    </location>
</feature>
<keyword evidence="6 8" id="KW-1133">Transmembrane helix</keyword>
<keyword evidence="10" id="KW-1185">Reference proteome</keyword>
<comment type="subcellular location">
    <subcellularLocation>
        <location evidence="1">Endoplasmic reticulum membrane</location>
        <topology evidence="1">Multi-pass membrane protein</topology>
    </subcellularLocation>
</comment>
<dbReference type="SUPFAM" id="SSF103481">
    <property type="entry name" value="Multidrug resistance efflux transporter EmrE"/>
    <property type="match status" value="2"/>
</dbReference>
<reference evidence="9" key="1">
    <citation type="submission" date="2022-12" db="EMBL/GenBank/DDBJ databases">
        <title>Genome assemblies of Blomia tropicalis.</title>
        <authorList>
            <person name="Cui Y."/>
        </authorList>
    </citation>
    <scope>NUCLEOTIDE SEQUENCE</scope>
    <source>
        <tissue evidence="9">Adult mites</tissue>
    </source>
</reference>
<dbReference type="GO" id="GO:0000139">
    <property type="term" value="C:Golgi membrane"/>
    <property type="evidence" value="ECO:0007669"/>
    <property type="project" value="TreeGrafter"/>
</dbReference>
<protein>
    <recommendedName>
        <fullName evidence="11">Solute carrier family 35 member B1</fullName>
    </recommendedName>
</protein>
<dbReference type="OrthoDB" id="78344at2759"/>
<evidence type="ECO:0000256" key="7">
    <source>
        <dbReference type="ARBA" id="ARBA00023136"/>
    </source>
</evidence>
<dbReference type="GO" id="GO:0005789">
    <property type="term" value="C:endoplasmic reticulum membrane"/>
    <property type="evidence" value="ECO:0007669"/>
    <property type="project" value="UniProtKB-SubCell"/>
</dbReference>
<proteinExistence type="inferred from homology"/>
<evidence type="ECO:0000256" key="2">
    <source>
        <dbReference type="ARBA" id="ARBA00010694"/>
    </source>
</evidence>
<dbReference type="InterPro" id="IPR013657">
    <property type="entry name" value="SCL35B1-4/HUT1"/>
</dbReference>
<keyword evidence="7 8" id="KW-0472">Membrane</keyword>
<evidence type="ECO:0000256" key="8">
    <source>
        <dbReference type="SAM" id="Phobius"/>
    </source>
</evidence>
<dbReference type="Proteomes" id="UP001142055">
    <property type="component" value="Chromosome 1"/>
</dbReference>
<dbReference type="Pfam" id="PF08449">
    <property type="entry name" value="UAA"/>
    <property type="match status" value="1"/>
</dbReference>
<feature type="transmembrane region" description="Helical" evidence="8">
    <location>
        <begin position="12"/>
        <end position="30"/>
    </location>
</feature>